<evidence type="ECO:0000313" key="1">
    <source>
        <dbReference type="EMBL" id="MVW75394.1"/>
    </source>
</evidence>
<name>A0A6I4KTI8_9PSED</name>
<sequence>MSEMGAVVVRRIGELDVVCRELTVGQLRGLIGSAGDGEVVGDFLFEQVRLADLPRMTNLTAEQIAELRPSQLQSVVEACQEANPDFFKMLARLDAAGRAS</sequence>
<dbReference type="AlphaFoldDB" id="A0A6I4KTI8"/>
<dbReference type="Proteomes" id="UP000429555">
    <property type="component" value="Unassembled WGS sequence"/>
</dbReference>
<protein>
    <submittedName>
        <fullName evidence="1">Uncharacterized protein</fullName>
    </submittedName>
</protein>
<proteinExistence type="predicted"/>
<keyword evidence="2" id="KW-1185">Reference proteome</keyword>
<reference evidence="1 2" key="1">
    <citation type="submission" date="2019-11" db="EMBL/GenBank/DDBJ databases">
        <title>Pseudomonas flavidum sp. nov., isolated from Baiyang Lake.</title>
        <authorList>
            <person name="Zhao Y."/>
        </authorList>
    </citation>
    <scope>NUCLEOTIDE SEQUENCE [LARGE SCALE GENOMIC DNA]</scope>
    <source>
        <strain evidence="2">R-22-3 w-18</strain>
    </source>
</reference>
<accession>A0A6I4KTI8</accession>
<comment type="caution">
    <text evidence="1">The sequence shown here is derived from an EMBL/GenBank/DDBJ whole genome shotgun (WGS) entry which is preliminary data.</text>
</comment>
<organism evidence="1 2">
    <name type="scientific">Pseudomonas xionganensis</name>
    <dbReference type="NCBI Taxonomy" id="2654845"/>
    <lineage>
        <taxon>Bacteria</taxon>
        <taxon>Pseudomonadati</taxon>
        <taxon>Pseudomonadota</taxon>
        <taxon>Gammaproteobacteria</taxon>
        <taxon>Pseudomonadales</taxon>
        <taxon>Pseudomonadaceae</taxon>
        <taxon>Pseudomonas</taxon>
    </lineage>
</organism>
<dbReference type="EMBL" id="WKJZ01000001">
    <property type="protein sequence ID" value="MVW75394.1"/>
    <property type="molecule type" value="Genomic_DNA"/>
</dbReference>
<dbReference type="RefSeq" id="WP_160344496.1">
    <property type="nucleotide sequence ID" value="NZ_WKJZ01000001.1"/>
</dbReference>
<evidence type="ECO:0000313" key="2">
    <source>
        <dbReference type="Proteomes" id="UP000429555"/>
    </source>
</evidence>
<gene>
    <name evidence="1" type="ORF">GJV18_08700</name>
</gene>